<dbReference type="RefSeq" id="WP_062279905.1">
    <property type="nucleotide sequence ID" value="NZ_DF968181.1"/>
</dbReference>
<gene>
    <name evidence="7" type="ORF">ATC1_13509</name>
</gene>
<dbReference type="GO" id="GO:0005886">
    <property type="term" value="C:plasma membrane"/>
    <property type="evidence" value="ECO:0007669"/>
    <property type="project" value="UniProtKB-SubCell"/>
</dbReference>
<feature type="transmembrane region" description="Helical" evidence="6">
    <location>
        <begin position="194"/>
        <end position="214"/>
    </location>
</feature>
<evidence type="ECO:0000313" key="7">
    <source>
        <dbReference type="EMBL" id="GAP40533.1"/>
    </source>
</evidence>
<feature type="transmembrane region" description="Helical" evidence="6">
    <location>
        <begin position="410"/>
        <end position="428"/>
    </location>
</feature>
<dbReference type="AlphaFoldDB" id="A0A0S7BJK0"/>
<feature type="transmembrane region" description="Helical" evidence="6">
    <location>
        <begin position="53"/>
        <end position="73"/>
    </location>
</feature>
<evidence type="ECO:0000256" key="4">
    <source>
        <dbReference type="ARBA" id="ARBA00022989"/>
    </source>
</evidence>
<dbReference type="InterPro" id="IPR043428">
    <property type="entry name" value="LivM-like"/>
</dbReference>
<feature type="transmembrane region" description="Helical" evidence="6">
    <location>
        <begin position="246"/>
        <end position="263"/>
    </location>
</feature>
<dbReference type="PANTHER" id="PTHR30482">
    <property type="entry name" value="HIGH-AFFINITY BRANCHED-CHAIN AMINO ACID TRANSPORT SYSTEM PERMEASE"/>
    <property type="match status" value="1"/>
</dbReference>
<feature type="transmembrane region" description="Helical" evidence="6">
    <location>
        <begin position="12"/>
        <end position="33"/>
    </location>
</feature>
<feature type="transmembrane region" description="Helical" evidence="6">
    <location>
        <begin position="220"/>
        <end position="239"/>
    </location>
</feature>
<evidence type="ECO:0000256" key="1">
    <source>
        <dbReference type="ARBA" id="ARBA00004651"/>
    </source>
</evidence>
<dbReference type="PANTHER" id="PTHR30482:SF10">
    <property type="entry name" value="HIGH-AFFINITY BRANCHED-CHAIN AMINO ACID TRANSPORT PROTEIN BRAE"/>
    <property type="match status" value="1"/>
</dbReference>
<keyword evidence="3 6" id="KW-0812">Transmembrane</keyword>
<name>A0A0S7BJK0_9CHLR</name>
<evidence type="ECO:0000256" key="5">
    <source>
        <dbReference type="ARBA" id="ARBA00023136"/>
    </source>
</evidence>
<feature type="transmembrane region" description="Helical" evidence="6">
    <location>
        <begin position="360"/>
        <end position="377"/>
    </location>
</feature>
<dbReference type="InterPro" id="IPR001851">
    <property type="entry name" value="ABC_transp_permease"/>
</dbReference>
<dbReference type="Proteomes" id="UP000053370">
    <property type="component" value="Unassembled WGS sequence"/>
</dbReference>
<comment type="subcellular location">
    <subcellularLocation>
        <location evidence="1">Cell membrane</location>
        <topology evidence="1">Multi-pass membrane protein</topology>
    </subcellularLocation>
</comment>
<protein>
    <submittedName>
        <fullName evidence="7">ABC-type branched-chain amino acid transport system, permease component</fullName>
    </submittedName>
</protein>
<keyword evidence="4 6" id="KW-1133">Transmembrane helix</keyword>
<evidence type="ECO:0000313" key="8">
    <source>
        <dbReference type="Proteomes" id="UP000053370"/>
    </source>
</evidence>
<organism evidence="7">
    <name type="scientific">Flexilinea flocculi</name>
    <dbReference type="NCBI Taxonomy" id="1678840"/>
    <lineage>
        <taxon>Bacteria</taxon>
        <taxon>Bacillati</taxon>
        <taxon>Chloroflexota</taxon>
        <taxon>Anaerolineae</taxon>
        <taxon>Anaerolineales</taxon>
        <taxon>Anaerolineaceae</taxon>
        <taxon>Flexilinea</taxon>
    </lineage>
</organism>
<feature type="transmembrane region" description="Helical" evidence="6">
    <location>
        <begin position="481"/>
        <end position="497"/>
    </location>
</feature>
<keyword evidence="8" id="KW-1185">Reference proteome</keyword>
<feature type="transmembrane region" description="Helical" evidence="6">
    <location>
        <begin position="275"/>
        <end position="297"/>
    </location>
</feature>
<dbReference type="OrthoDB" id="9789927at2"/>
<evidence type="ECO:0000256" key="2">
    <source>
        <dbReference type="ARBA" id="ARBA00022475"/>
    </source>
</evidence>
<feature type="transmembrane region" description="Helical" evidence="6">
    <location>
        <begin position="304"/>
        <end position="320"/>
    </location>
</feature>
<keyword evidence="2" id="KW-1003">Cell membrane</keyword>
<accession>A0A0S7BJK0</accession>
<dbReference type="GO" id="GO:0015658">
    <property type="term" value="F:branched-chain amino acid transmembrane transporter activity"/>
    <property type="evidence" value="ECO:0007669"/>
    <property type="project" value="InterPro"/>
</dbReference>
<feature type="transmembrane region" description="Helical" evidence="6">
    <location>
        <begin position="85"/>
        <end position="112"/>
    </location>
</feature>
<sequence length="526" mass="57489">MMKTILSKSSKFGIVAGIILIFCEMINLTSTLAEILEKLFTGGTAAKNAITPFYMGLVVGLIVFFTTINFLRTRNSQKKYSFGQGFFAAVTISIVSGLLISLLNIILGSYLVNGKDVRVYLEALAPDVIRAFLFQTDIQKAVTYYFMSTILGSMAALILFWISQKTNQPAKSVRALTHLKEKIQIGRAFERYPAVKTVLILLLIIAFLLLPLVINAYTISVLGIVLIYAIMGLGLNLIVGLSGQLVFGYVAFFALGAYTFGLLTAPKPFGIEMNFWLALLVSLIVAGIGGFLVGLPIMNLRGDYLAIVTLGFAEIVRILINSNLMADYTGGPQGIKNIGQPIQPSIFEKYFGEPLEDNVWFLYLIIFVFLIVLYAAFRLQYSRTGRSWEAMREDETVAQACGVTTSSYKVLAIVIGAAIAGAAGALYASRNTYTGPSEYAFMVSVNALAVVVVGGMGSIPGTLLGAFIIKGLPELLRDLENYRMVVFGALLIVMMIIRPEGIWPVKRRKLSVAPESIEILKEDLKP</sequence>
<dbReference type="Pfam" id="PF02653">
    <property type="entry name" value="BPD_transp_2"/>
    <property type="match status" value="1"/>
</dbReference>
<reference evidence="7" key="1">
    <citation type="journal article" date="2015" name="Genome Announc.">
        <title>Draft Genome Sequence of Anaerolineae Strain TC1, a Novel Isolate from a Methanogenic Wastewater Treatment System.</title>
        <authorList>
            <person name="Matsuura N."/>
            <person name="Tourlousse D.M."/>
            <person name="Sun L."/>
            <person name="Toyonaga M."/>
            <person name="Kuroda K."/>
            <person name="Ohashi A."/>
            <person name="Cruz R."/>
            <person name="Yamaguchi T."/>
            <person name="Sekiguchi Y."/>
        </authorList>
    </citation>
    <scope>NUCLEOTIDE SEQUENCE [LARGE SCALE GENOMIC DNA]</scope>
    <source>
        <strain evidence="7">TC1</strain>
    </source>
</reference>
<feature type="transmembrane region" description="Helical" evidence="6">
    <location>
        <begin position="448"/>
        <end position="469"/>
    </location>
</feature>
<feature type="transmembrane region" description="Helical" evidence="6">
    <location>
        <begin position="142"/>
        <end position="162"/>
    </location>
</feature>
<evidence type="ECO:0000256" key="3">
    <source>
        <dbReference type="ARBA" id="ARBA00022692"/>
    </source>
</evidence>
<dbReference type="CDD" id="cd06581">
    <property type="entry name" value="TM_PBP1_LivM_like"/>
    <property type="match status" value="1"/>
</dbReference>
<evidence type="ECO:0000256" key="6">
    <source>
        <dbReference type="SAM" id="Phobius"/>
    </source>
</evidence>
<dbReference type="EMBL" id="DF968181">
    <property type="protein sequence ID" value="GAP40533.1"/>
    <property type="molecule type" value="Genomic_DNA"/>
</dbReference>
<keyword evidence="5 6" id="KW-0472">Membrane</keyword>
<dbReference type="PATRIC" id="fig|1678840.3.peg.1806"/>
<dbReference type="STRING" id="1678840.ATC1_13509"/>
<proteinExistence type="predicted"/>